<dbReference type="InParanoid" id="E4WVM5"/>
<keyword evidence="1" id="KW-0802">TPR repeat</keyword>
<dbReference type="SMART" id="SM00028">
    <property type="entry name" value="TPR"/>
    <property type="match status" value="2"/>
</dbReference>
<proteinExistence type="predicted"/>
<accession>E4WVM5</accession>
<dbReference type="PANTHER" id="PTHR23184">
    <property type="entry name" value="TETRATRICOPEPTIDE REPEAT PROTEIN 14"/>
    <property type="match status" value="1"/>
</dbReference>
<feature type="repeat" description="TPR" evidence="1">
    <location>
        <begin position="317"/>
        <end position="350"/>
    </location>
</feature>
<dbReference type="InterPro" id="IPR019734">
    <property type="entry name" value="TPR_rpt"/>
</dbReference>
<dbReference type="EMBL" id="FN653017">
    <property type="protein sequence ID" value="CBY21178.1"/>
    <property type="molecule type" value="Genomic_DNA"/>
</dbReference>
<feature type="repeat" description="TPR" evidence="1">
    <location>
        <begin position="351"/>
        <end position="384"/>
    </location>
</feature>
<feature type="compositionally biased region" description="Low complexity" evidence="2">
    <location>
        <begin position="504"/>
        <end position="520"/>
    </location>
</feature>
<sequence>MDSGRKRSTTVEFDPIVLAQSARAVNHGIFAKMHPELASLVVNCHAHPNGNSVEVFDNPGMADELNTSQLSLTDRIILKKIHRLAKTRFARFFYLSKNLRLIKQIAPNLTQKRLWDPLEDENEAVPCHPPLEEVMKTSEARSFSKFMQDLVPGDILVGKVKSWRRANFEMELVGLDCGRLRKVPENISILCNVPQKEEILEEGDLVRCVFERFQKDVLIATTEVEILKNLDPLMALKTKLGAIDRMRKPSGDAAENESIHDVITSSKSYLNPTGSHYILERLGVDLNDSLSFLTPIVTPKEEQMKSHLRERQSKLASKKYVTKGVECFKKGEHQEAMNNYRTALELDKENTDALVARGALYSSKKQWRAACEDLEAAYKIDPTHKNAKDYLIRVLFDWSNVISAQALSGNESSKPDLKRAATLLEQILDLEPGHEEAKSKLLILRKPSVFASIQDQINDRIRAPEDDKVTKIDKEIRKLMKKKDKEKRRELKKSKKSKKERRSISSSRSPGRGRNRSGSSNDCFVIEDKKPEKRMAPITGIYQPPKRRVPDNFKQLDALSRKTENVKGNLSDILQMLK</sequence>
<dbReference type="Pfam" id="PF13414">
    <property type="entry name" value="TPR_11"/>
    <property type="match status" value="1"/>
</dbReference>
<dbReference type="Gene3D" id="1.25.40.10">
    <property type="entry name" value="Tetratricopeptide repeat domain"/>
    <property type="match status" value="1"/>
</dbReference>
<gene>
    <name evidence="3" type="ORF">GSOID_T00008932001</name>
</gene>
<name>E4WVM5_OIKDI</name>
<feature type="region of interest" description="Disordered" evidence="2">
    <location>
        <begin position="481"/>
        <end position="530"/>
    </location>
</feature>
<dbReference type="AlphaFoldDB" id="E4WVM5"/>
<dbReference type="InterPro" id="IPR011990">
    <property type="entry name" value="TPR-like_helical_dom_sf"/>
</dbReference>
<evidence type="ECO:0000313" key="3">
    <source>
        <dbReference type="EMBL" id="CBY21178.1"/>
    </source>
</evidence>
<evidence type="ECO:0000256" key="1">
    <source>
        <dbReference type="PROSITE-ProRule" id="PRU00339"/>
    </source>
</evidence>
<reference evidence="3" key="1">
    <citation type="journal article" date="2010" name="Science">
        <title>Plasticity of animal genome architecture unmasked by rapid evolution of a pelagic tunicate.</title>
        <authorList>
            <person name="Denoeud F."/>
            <person name="Henriet S."/>
            <person name="Mungpakdee S."/>
            <person name="Aury J.M."/>
            <person name="Da Silva C."/>
            <person name="Brinkmann H."/>
            <person name="Mikhaleva J."/>
            <person name="Olsen L.C."/>
            <person name="Jubin C."/>
            <person name="Canestro C."/>
            <person name="Bouquet J.M."/>
            <person name="Danks G."/>
            <person name="Poulain J."/>
            <person name="Campsteijn C."/>
            <person name="Adamski M."/>
            <person name="Cross I."/>
            <person name="Yadetie F."/>
            <person name="Muffato M."/>
            <person name="Louis A."/>
            <person name="Butcher S."/>
            <person name="Tsagkogeorga G."/>
            <person name="Konrad A."/>
            <person name="Singh S."/>
            <person name="Jensen M.F."/>
            <person name="Cong E.H."/>
            <person name="Eikeseth-Otteraa H."/>
            <person name="Noel B."/>
            <person name="Anthouard V."/>
            <person name="Porcel B.M."/>
            <person name="Kachouri-Lafond R."/>
            <person name="Nishino A."/>
            <person name="Ugolini M."/>
            <person name="Chourrout P."/>
            <person name="Nishida H."/>
            <person name="Aasland R."/>
            <person name="Huzurbazar S."/>
            <person name="Westhof E."/>
            <person name="Delsuc F."/>
            <person name="Lehrach H."/>
            <person name="Reinhardt R."/>
            <person name="Weissenbach J."/>
            <person name="Roy S.W."/>
            <person name="Artiguenave F."/>
            <person name="Postlethwait J.H."/>
            <person name="Manak J.R."/>
            <person name="Thompson E.M."/>
            <person name="Jaillon O."/>
            <person name="Du Pasquier L."/>
            <person name="Boudinot P."/>
            <person name="Liberles D.A."/>
            <person name="Volff J.N."/>
            <person name="Philippe H."/>
            <person name="Lenhard B."/>
            <person name="Roest Crollius H."/>
            <person name="Wincker P."/>
            <person name="Chourrout D."/>
        </authorList>
    </citation>
    <scope>NUCLEOTIDE SEQUENCE [LARGE SCALE GENOMIC DNA]</scope>
</reference>
<evidence type="ECO:0000313" key="4">
    <source>
        <dbReference type="Proteomes" id="UP000001307"/>
    </source>
</evidence>
<dbReference type="PROSITE" id="PS50005">
    <property type="entry name" value="TPR"/>
    <property type="match status" value="2"/>
</dbReference>
<organism evidence="3">
    <name type="scientific">Oikopleura dioica</name>
    <name type="common">Tunicate</name>
    <dbReference type="NCBI Taxonomy" id="34765"/>
    <lineage>
        <taxon>Eukaryota</taxon>
        <taxon>Metazoa</taxon>
        <taxon>Chordata</taxon>
        <taxon>Tunicata</taxon>
        <taxon>Appendicularia</taxon>
        <taxon>Copelata</taxon>
        <taxon>Oikopleuridae</taxon>
        <taxon>Oikopleura</taxon>
    </lineage>
</organism>
<dbReference type="Proteomes" id="UP000001307">
    <property type="component" value="Unassembled WGS sequence"/>
</dbReference>
<dbReference type="SUPFAM" id="SSF48452">
    <property type="entry name" value="TPR-like"/>
    <property type="match status" value="1"/>
</dbReference>
<keyword evidence="4" id="KW-1185">Reference proteome</keyword>
<feature type="compositionally biased region" description="Basic residues" evidence="2">
    <location>
        <begin position="481"/>
        <end position="501"/>
    </location>
</feature>
<protein>
    <submittedName>
        <fullName evidence="3">Uncharacterized protein</fullName>
    </submittedName>
</protein>
<dbReference type="OrthoDB" id="1914839at2759"/>
<dbReference type="InterPro" id="IPR039190">
    <property type="entry name" value="TTC14"/>
</dbReference>
<dbReference type="PANTHER" id="PTHR23184:SF9">
    <property type="entry name" value="TETRATRICOPEPTIDE REPEAT PROTEIN 14"/>
    <property type="match status" value="1"/>
</dbReference>
<evidence type="ECO:0000256" key="2">
    <source>
        <dbReference type="SAM" id="MobiDB-lite"/>
    </source>
</evidence>